<evidence type="ECO:0008006" key="3">
    <source>
        <dbReference type="Google" id="ProtNLM"/>
    </source>
</evidence>
<gene>
    <name evidence="1" type="ORF">EGY25_01870</name>
</gene>
<dbReference type="OrthoDB" id="8156917at2"/>
<protein>
    <recommendedName>
        <fullName evidence="3">Nitroreductase</fullName>
    </recommendedName>
</protein>
<evidence type="ECO:0000313" key="2">
    <source>
        <dbReference type="Proteomes" id="UP000298216"/>
    </source>
</evidence>
<dbReference type="Proteomes" id="UP000298216">
    <property type="component" value="Unassembled WGS sequence"/>
</dbReference>
<proteinExistence type="predicted"/>
<name>A0A4Y9S0H5_9CAUL</name>
<organism evidence="1 2">
    <name type="scientific">Brevundimonas intermedia</name>
    <dbReference type="NCBI Taxonomy" id="74315"/>
    <lineage>
        <taxon>Bacteria</taxon>
        <taxon>Pseudomonadati</taxon>
        <taxon>Pseudomonadota</taxon>
        <taxon>Alphaproteobacteria</taxon>
        <taxon>Caulobacterales</taxon>
        <taxon>Caulobacteraceae</taxon>
        <taxon>Brevundimonas</taxon>
    </lineage>
</organism>
<keyword evidence="2" id="KW-1185">Reference proteome</keyword>
<evidence type="ECO:0000313" key="1">
    <source>
        <dbReference type="EMBL" id="TFW13981.1"/>
    </source>
</evidence>
<dbReference type="GO" id="GO:0016491">
    <property type="term" value="F:oxidoreductase activity"/>
    <property type="evidence" value="ECO:0007669"/>
    <property type="project" value="InterPro"/>
</dbReference>
<dbReference type="Gene3D" id="3.40.109.10">
    <property type="entry name" value="NADH Oxidase"/>
    <property type="match status" value="1"/>
</dbReference>
<reference evidence="1 2" key="1">
    <citation type="submission" date="2019-03" db="EMBL/GenBank/DDBJ databases">
        <title>Draft genome of Brevundimonas sp. a heavy metal resistant soil bacteria.</title>
        <authorList>
            <person name="Soto J."/>
        </authorList>
    </citation>
    <scope>NUCLEOTIDE SEQUENCE [LARGE SCALE GENOMIC DNA]</scope>
    <source>
        <strain evidence="1 2">B-10</strain>
    </source>
</reference>
<dbReference type="RefSeq" id="WP_135193373.1">
    <property type="nucleotide sequence ID" value="NZ_SPVH01000002.1"/>
</dbReference>
<sequence length="322" mass="34885">MTLDAETFRALVAEASLSPSVHNTQPARWRLTPDGRVQVLEDEARRLPIGDPEGRDLNVSHGSAVEGFCLAAGHRGLIVDVARDGVHVAELTVRSGEASDPLAAYLTQRRTYRGKFEGGQADHAALARLERSDDLIVVQTPQPVAELARLYDEASLRWFRNAPYRAELVSWMRLSRRHPSWSLDGLNAEAMEMSGIEAAGAGVVLRPGVFETLDRVGLAGALVAEAAVVRSAAAIALFHRPAKEAPFDTGRRFHRAWLGFTLAGLSAAPMAVLADDVEARERVKADFGIGGDRRLITAFRLGIAPVRDLAPKPRLGLEALIV</sequence>
<comment type="caution">
    <text evidence="1">The sequence shown here is derived from an EMBL/GenBank/DDBJ whole genome shotgun (WGS) entry which is preliminary data.</text>
</comment>
<dbReference type="SUPFAM" id="SSF55469">
    <property type="entry name" value="FMN-dependent nitroreductase-like"/>
    <property type="match status" value="2"/>
</dbReference>
<dbReference type="InterPro" id="IPR000415">
    <property type="entry name" value="Nitroreductase-like"/>
</dbReference>
<dbReference type="AlphaFoldDB" id="A0A4Y9S0H5"/>
<dbReference type="EMBL" id="SPVH01000002">
    <property type="protein sequence ID" value="TFW13981.1"/>
    <property type="molecule type" value="Genomic_DNA"/>
</dbReference>
<accession>A0A4Y9S0H5</accession>